<accession>A0A8G1RWS8</accession>
<dbReference type="GeneID" id="63865224"/>
<dbReference type="Proteomes" id="UP000249789">
    <property type="component" value="Unassembled WGS sequence"/>
</dbReference>
<name>A0A8G1RWS8_9EURO</name>
<gene>
    <name evidence="1" type="ORF">BO72DRAFT_485428</name>
</gene>
<protein>
    <submittedName>
        <fullName evidence="1">Uncharacterized protein</fullName>
    </submittedName>
</protein>
<dbReference type="RefSeq" id="XP_040802241.1">
    <property type="nucleotide sequence ID" value="XM_040947891.1"/>
</dbReference>
<keyword evidence="2" id="KW-1185">Reference proteome</keyword>
<sequence>MEGGEFLRSFKPIEYTHCISDLGIHSNAMLLTEDTPFYESDADLSSSRNIKCLEHCFKMRDAIQTCPQEFKRRMWSGAGGAEVRRQFHGGPPPSPKDLRRLHHRRIYNINNNAGRIIYTSFSSIPQSTKHEHLHPPSTAPIDIPPADQTVRVSIIDQYSSPLDNTIHELTFTLGANNPKICTAHFQAHNSFNNGKPLVDLLHTPGRTVAHTCALPRTTANQLVNIHALSRGDSALARAPRSWHSPKGPGEWFEAVKLGGEEAADTVVLVARAGVES</sequence>
<evidence type="ECO:0000313" key="1">
    <source>
        <dbReference type="EMBL" id="RAK78231.1"/>
    </source>
</evidence>
<reference evidence="1 2" key="1">
    <citation type="submission" date="2018-02" db="EMBL/GenBank/DDBJ databases">
        <title>The genomes of Aspergillus section Nigri reveals drivers in fungal speciation.</title>
        <authorList>
            <consortium name="DOE Joint Genome Institute"/>
            <person name="Vesth T.C."/>
            <person name="Nybo J."/>
            <person name="Theobald S."/>
            <person name="Brandl J."/>
            <person name="Frisvad J.C."/>
            <person name="Nielsen K.F."/>
            <person name="Lyhne E.K."/>
            <person name="Kogle M.E."/>
            <person name="Kuo A."/>
            <person name="Riley R."/>
            <person name="Clum A."/>
            <person name="Nolan M."/>
            <person name="Lipzen A."/>
            <person name="Salamov A."/>
            <person name="Henrissat B."/>
            <person name="Wiebenga A."/>
            <person name="De vries R.P."/>
            <person name="Grigoriev I.V."/>
            <person name="Mortensen U.H."/>
            <person name="Andersen M.R."/>
            <person name="Baker S.E."/>
        </authorList>
    </citation>
    <scope>NUCLEOTIDE SEQUENCE [LARGE SCALE GENOMIC DNA]</scope>
    <source>
        <strain evidence="1 2">CBS 313.89</strain>
    </source>
</reference>
<organism evidence="1 2">
    <name type="scientific">Aspergillus fijiensis CBS 313.89</name>
    <dbReference type="NCBI Taxonomy" id="1448319"/>
    <lineage>
        <taxon>Eukaryota</taxon>
        <taxon>Fungi</taxon>
        <taxon>Dikarya</taxon>
        <taxon>Ascomycota</taxon>
        <taxon>Pezizomycotina</taxon>
        <taxon>Eurotiomycetes</taxon>
        <taxon>Eurotiomycetidae</taxon>
        <taxon>Eurotiales</taxon>
        <taxon>Aspergillaceae</taxon>
        <taxon>Aspergillus</taxon>
    </lineage>
</organism>
<dbReference type="EMBL" id="KZ824638">
    <property type="protein sequence ID" value="RAK78231.1"/>
    <property type="molecule type" value="Genomic_DNA"/>
</dbReference>
<dbReference type="AlphaFoldDB" id="A0A8G1RWS8"/>
<dbReference type="VEuPathDB" id="FungiDB:BO72DRAFT_485428"/>
<evidence type="ECO:0000313" key="2">
    <source>
        <dbReference type="Proteomes" id="UP000249789"/>
    </source>
</evidence>
<proteinExistence type="predicted"/>